<dbReference type="RefSeq" id="WP_181760636.1">
    <property type="nucleotide sequence ID" value="NZ_BMCR01000010.1"/>
</dbReference>
<evidence type="ECO:0000313" key="2">
    <source>
        <dbReference type="Proteomes" id="UP000559404"/>
    </source>
</evidence>
<comment type="caution">
    <text evidence="1">The sequence shown here is derived from an EMBL/GenBank/DDBJ whole genome shotgun (WGS) entry which is preliminary data.</text>
</comment>
<reference evidence="1 2" key="1">
    <citation type="submission" date="2020-07" db="EMBL/GenBank/DDBJ databases">
        <authorList>
            <person name="Li M."/>
        </authorList>
    </citation>
    <scope>NUCLEOTIDE SEQUENCE [LARGE SCALE GENOMIC DNA]</scope>
    <source>
        <strain evidence="1 2">DSM 23284</strain>
    </source>
</reference>
<organism evidence="1 2">
    <name type="scientific">Stappia taiwanensis</name>
    <dbReference type="NCBI Taxonomy" id="992267"/>
    <lineage>
        <taxon>Bacteria</taxon>
        <taxon>Pseudomonadati</taxon>
        <taxon>Pseudomonadota</taxon>
        <taxon>Alphaproteobacteria</taxon>
        <taxon>Hyphomicrobiales</taxon>
        <taxon>Stappiaceae</taxon>
        <taxon>Stappia</taxon>
    </lineage>
</organism>
<dbReference type="AlphaFoldDB" id="A0A838Y047"/>
<accession>A0A838Y047</accession>
<sequence length="307" mass="33655">MSAQDGESPRHPPLAMWVWRTADLLSAQRETERFLATIGPLHLSDLYLYLTPENYRIHDTALRALIARLKTQGTRVWGMDGWRGYFHDGDGPSGLMAALDSLIAFNARHPDAGFAGFHSDLEPQDGQGAGRSLFHNGLSASQLTPAQRADRDRLMADWVALHDTLHQRTEEAGLAYGAALPSWLDDYYGEPVTMRVEGDRRSVLGQILARVDEAVIMAYSTRPARTAARLHGELTFARSLPQPPRILFGVETHAGPRPAVSYADLPSKASRKTVLSDIAAIAAELAPVGPLSGAVIHDWQGWKTLPP</sequence>
<reference evidence="1 2" key="2">
    <citation type="submission" date="2020-08" db="EMBL/GenBank/DDBJ databases">
        <title>Stappia taiwanensis sp. nov., isolated from a coastal thermal spring.</title>
        <authorList>
            <person name="Kampfer P."/>
        </authorList>
    </citation>
    <scope>NUCLEOTIDE SEQUENCE [LARGE SCALE GENOMIC DNA]</scope>
    <source>
        <strain evidence="1 2">DSM 23284</strain>
    </source>
</reference>
<dbReference type="Proteomes" id="UP000559404">
    <property type="component" value="Unassembled WGS sequence"/>
</dbReference>
<evidence type="ECO:0000313" key="1">
    <source>
        <dbReference type="EMBL" id="MBA4612433.1"/>
    </source>
</evidence>
<protein>
    <submittedName>
        <fullName evidence="1">Uncharacterized protein</fullName>
    </submittedName>
</protein>
<dbReference type="EMBL" id="JACEON010000011">
    <property type="protein sequence ID" value="MBA4612433.1"/>
    <property type="molecule type" value="Genomic_DNA"/>
</dbReference>
<name>A0A838Y047_9HYPH</name>
<keyword evidence="2" id="KW-1185">Reference proteome</keyword>
<proteinExistence type="predicted"/>
<gene>
    <name evidence="1" type="ORF">H1W37_12265</name>
</gene>